<dbReference type="CDD" id="cd00531">
    <property type="entry name" value="NTF2_like"/>
    <property type="match status" value="1"/>
</dbReference>
<dbReference type="SUPFAM" id="SSF54427">
    <property type="entry name" value="NTF2-like"/>
    <property type="match status" value="1"/>
</dbReference>
<dbReference type="InterPro" id="IPR032710">
    <property type="entry name" value="NTF2-like_dom_sf"/>
</dbReference>
<dbReference type="Proteomes" id="UP000247810">
    <property type="component" value="Unassembled WGS sequence"/>
</dbReference>
<protein>
    <recommendedName>
        <fullName evidence="1">SnoaL-like domain-containing protein</fullName>
    </recommendedName>
</protein>
<organism evidence="2 3">
    <name type="scientific">Aspergillus ellipticus CBS 707.79</name>
    <dbReference type="NCBI Taxonomy" id="1448320"/>
    <lineage>
        <taxon>Eukaryota</taxon>
        <taxon>Fungi</taxon>
        <taxon>Dikarya</taxon>
        <taxon>Ascomycota</taxon>
        <taxon>Pezizomycotina</taxon>
        <taxon>Eurotiomycetes</taxon>
        <taxon>Eurotiomycetidae</taxon>
        <taxon>Eurotiales</taxon>
        <taxon>Aspergillaceae</taxon>
        <taxon>Aspergillus</taxon>
        <taxon>Aspergillus subgen. Circumdati</taxon>
    </lineage>
</organism>
<gene>
    <name evidence="2" type="ORF">BO71DRAFT_481666</name>
</gene>
<reference evidence="2 3" key="1">
    <citation type="submission" date="2018-02" db="EMBL/GenBank/DDBJ databases">
        <title>The genomes of Aspergillus section Nigri reveals drivers in fungal speciation.</title>
        <authorList>
            <consortium name="DOE Joint Genome Institute"/>
            <person name="Vesth T.C."/>
            <person name="Nybo J."/>
            <person name="Theobald S."/>
            <person name="Brandl J."/>
            <person name="Frisvad J.C."/>
            <person name="Nielsen K.F."/>
            <person name="Lyhne E.K."/>
            <person name="Kogle M.E."/>
            <person name="Kuo A."/>
            <person name="Riley R."/>
            <person name="Clum A."/>
            <person name="Nolan M."/>
            <person name="Lipzen A."/>
            <person name="Salamov A."/>
            <person name="Henrissat B."/>
            <person name="Wiebenga A."/>
            <person name="De vries R.P."/>
            <person name="Grigoriev I.V."/>
            <person name="Mortensen U.H."/>
            <person name="Andersen M.R."/>
            <person name="Baker S.E."/>
        </authorList>
    </citation>
    <scope>NUCLEOTIDE SEQUENCE [LARGE SCALE GENOMIC DNA]</scope>
    <source>
        <strain evidence="2 3">CBS 707.79</strain>
    </source>
</reference>
<dbReference type="EMBL" id="KZ825832">
    <property type="protein sequence ID" value="PYH96859.1"/>
    <property type="molecule type" value="Genomic_DNA"/>
</dbReference>
<dbReference type="Pfam" id="PF12680">
    <property type="entry name" value="SnoaL_2"/>
    <property type="match status" value="1"/>
</dbReference>
<name>A0A319DHU6_9EURO</name>
<keyword evidence="3" id="KW-1185">Reference proteome</keyword>
<feature type="domain" description="SnoaL-like" evidence="1">
    <location>
        <begin position="12"/>
        <end position="112"/>
    </location>
</feature>
<accession>A0A319DHU6</accession>
<sequence>MPPTHTTLTTLVKTYFNHIDAHNPTAASALFSPTATFTIQTEQTTFTGREAIHAMLARFTARVTTMEHRVRSIVADETTGRVATQQYFVGGMSDGTRCDMVNCNFFDVVEVDGEGRIGGVVVWMAGGSSPLV</sequence>
<evidence type="ECO:0000259" key="1">
    <source>
        <dbReference type="Pfam" id="PF12680"/>
    </source>
</evidence>
<dbReference type="Gene3D" id="3.10.450.50">
    <property type="match status" value="1"/>
</dbReference>
<dbReference type="InterPro" id="IPR037401">
    <property type="entry name" value="SnoaL-like"/>
</dbReference>
<evidence type="ECO:0000313" key="2">
    <source>
        <dbReference type="EMBL" id="PYH96859.1"/>
    </source>
</evidence>
<dbReference type="OrthoDB" id="4223701at2759"/>
<dbReference type="VEuPathDB" id="FungiDB:BO71DRAFT_481666"/>
<evidence type="ECO:0000313" key="3">
    <source>
        <dbReference type="Proteomes" id="UP000247810"/>
    </source>
</evidence>
<dbReference type="AlphaFoldDB" id="A0A319DHU6"/>
<proteinExistence type="predicted"/>